<feature type="transmembrane region" description="Helical" evidence="1">
    <location>
        <begin position="114"/>
        <end position="133"/>
    </location>
</feature>
<feature type="transmembrane region" description="Helical" evidence="1">
    <location>
        <begin position="78"/>
        <end position="108"/>
    </location>
</feature>
<comment type="caution">
    <text evidence="2">The sequence shown here is derived from an EMBL/GenBank/DDBJ whole genome shotgun (WGS) entry which is preliminary data.</text>
</comment>
<dbReference type="Proteomes" id="UP000239469">
    <property type="component" value="Unassembled WGS sequence"/>
</dbReference>
<keyword evidence="1" id="KW-1133">Transmembrane helix</keyword>
<sequence length="188" mass="19335">MNTLRKIRLGGELAERFGALHMLAVQSVGETVVALEALHPGFRQALREMDEQGMAFQVTVADRDVTEQELTLVSRGDILIMPVIAGAGGVGSRIMGAALIVAGALTWYMGGSSMMMVGVGLMAGGAAMLLTPVPRIDIGKAERNAGKPSYLFGGAANGSAQGMPVPMGVGVHRVGGIVVSAGVSVEDM</sequence>
<keyword evidence="1" id="KW-0472">Membrane</keyword>
<gene>
    <name evidence="2" type="ORF">BUE93_05795</name>
</gene>
<evidence type="ECO:0000256" key="1">
    <source>
        <dbReference type="SAM" id="Phobius"/>
    </source>
</evidence>
<organism evidence="2 3">
    <name type="scientific">Chromobacterium amazonense</name>
    <dbReference type="NCBI Taxonomy" id="1382803"/>
    <lineage>
        <taxon>Bacteria</taxon>
        <taxon>Pseudomonadati</taxon>
        <taxon>Pseudomonadota</taxon>
        <taxon>Betaproteobacteria</taxon>
        <taxon>Neisseriales</taxon>
        <taxon>Chromobacteriaceae</taxon>
        <taxon>Chromobacterium</taxon>
    </lineage>
</organism>
<dbReference type="RefSeq" id="WP_106076121.1">
    <property type="nucleotide sequence ID" value="NZ_MTBD01000010.1"/>
</dbReference>
<accession>A0A2S9X722</accession>
<dbReference type="OrthoDB" id="5617695at2"/>
<keyword evidence="1" id="KW-0812">Transmembrane</keyword>
<proteinExistence type="predicted"/>
<evidence type="ECO:0000313" key="3">
    <source>
        <dbReference type="Proteomes" id="UP000239469"/>
    </source>
</evidence>
<evidence type="ECO:0000313" key="2">
    <source>
        <dbReference type="EMBL" id="PRP71510.1"/>
    </source>
</evidence>
<evidence type="ECO:0008006" key="4">
    <source>
        <dbReference type="Google" id="ProtNLM"/>
    </source>
</evidence>
<protein>
    <recommendedName>
        <fullName evidence="4">Phage tail protein</fullName>
    </recommendedName>
</protein>
<dbReference type="EMBL" id="MTBD01000010">
    <property type="protein sequence ID" value="PRP71510.1"/>
    <property type="molecule type" value="Genomic_DNA"/>
</dbReference>
<reference evidence="2 3" key="1">
    <citation type="submission" date="2017-01" db="EMBL/GenBank/DDBJ databases">
        <title>New insights into the genetic diversity of Chromobacterium isolated from tropical freshwater lake.</title>
        <authorList>
            <person name="Santos A.B."/>
            <person name="Nascimento A.M."/>
            <person name="Da Silva P.C."/>
        </authorList>
    </citation>
    <scope>NUCLEOTIDE SEQUENCE [LARGE SCALE GENOMIC DNA]</scope>
    <source>
        <strain evidence="2 3">56AF</strain>
    </source>
</reference>
<dbReference type="AlphaFoldDB" id="A0A2S9X722"/>
<name>A0A2S9X722_9NEIS</name>